<feature type="region of interest" description="Disordered" evidence="1">
    <location>
        <begin position="229"/>
        <end position="287"/>
    </location>
</feature>
<reference evidence="3 4" key="1">
    <citation type="submission" date="2019-08" db="EMBL/GenBank/DDBJ databases">
        <title>Draft genome for granaticin producer strain Streptomyces parvus C05.</title>
        <authorList>
            <person name="Gonzalez-Pimentel J.L."/>
        </authorList>
    </citation>
    <scope>NUCLEOTIDE SEQUENCE [LARGE SCALE GENOMIC DNA]</scope>
    <source>
        <strain evidence="3 4">C05</strain>
    </source>
</reference>
<dbReference type="GO" id="GO:0005737">
    <property type="term" value="C:cytoplasm"/>
    <property type="evidence" value="ECO:0007669"/>
    <property type="project" value="TreeGrafter"/>
</dbReference>
<evidence type="ECO:0000259" key="2">
    <source>
        <dbReference type="Pfam" id="PF00668"/>
    </source>
</evidence>
<dbReference type="GO" id="GO:0003824">
    <property type="term" value="F:catalytic activity"/>
    <property type="evidence" value="ECO:0007669"/>
    <property type="project" value="InterPro"/>
</dbReference>
<gene>
    <name evidence="3" type="ORF">FY004_07490</name>
</gene>
<dbReference type="GO" id="GO:0043041">
    <property type="term" value="P:amino acid activation for nonribosomal peptide biosynthetic process"/>
    <property type="evidence" value="ECO:0007669"/>
    <property type="project" value="TreeGrafter"/>
</dbReference>
<evidence type="ECO:0000313" key="3">
    <source>
        <dbReference type="EMBL" id="TYR65223.1"/>
    </source>
</evidence>
<dbReference type="EMBL" id="VSZQ01000028">
    <property type="protein sequence ID" value="TYR65223.1"/>
    <property type="molecule type" value="Genomic_DNA"/>
</dbReference>
<dbReference type="GO" id="GO:0044550">
    <property type="term" value="P:secondary metabolite biosynthetic process"/>
    <property type="evidence" value="ECO:0007669"/>
    <property type="project" value="TreeGrafter"/>
</dbReference>
<dbReference type="InterPro" id="IPR001242">
    <property type="entry name" value="Condensation_dom"/>
</dbReference>
<dbReference type="GO" id="GO:0008610">
    <property type="term" value="P:lipid biosynthetic process"/>
    <property type="evidence" value="ECO:0007669"/>
    <property type="project" value="UniProtKB-ARBA"/>
</dbReference>
<dbReference type="SUPFAM" id="SSF52777">
    <property type="entry name" value="CoA-dependent acyltransferases"/>
    <property type="match status" value="2"/>
</dbReference>
<evidence type="ECO:0000313" key="4">
    <source>
        <dbReference type="Proteomes" id="UP000323242"/>
    </source>
</evidence>
<feature type="region of interest" description="Disordered" evidence="1">
    <location>
        <begin position="22"/>
        <end position="63"/>
    </location>
</feature>
<keyword evidence="4" id="KW-1185">Reference proteome</keyword>
<feature type="domain" description="Condensation" evidence="2">
    <location>
        <begin position="63"/>
        <end position="231"/>
    </location>
</feature>
<dbReference type="PANTHER" id="PTHR45527:SF1">
    <property type="entry name" value="FATTY ACID SYNTHASE"/>
    <property type="match status" value="1"/>
</dbReference>
<organism evidence="3 4">
    <name type="scientific">Streptomyces parvus</name>
    <dbReference type="NCBI Taxonomy" id="66428"/>
    <lineage>
        <taxon>Bacteria</taxon>
        <taxon>Bacillati</taxon>
        <taxon>Actinomycetota</taxon>
        <taxon>Actinomycetes</taxon>
        <taxon>Kitasatosporales</taxon>
        <taxon>Streptomycetaceae</taxon>
        <taxon>Streptomyces</taxon>
    </lineage>
</organism>
<dbReference type="Gene3D" id="3.30.559.10">
    <property type="entry name" value="Chloramphenicol acetyltransferase-like domain"/>
    <property type="match status" value="1"/>
</dbReference>
<protein>
    <submittedName>
        <fullName evidence="3">Non-ribosomal peptide synthase</fullName>
    </submittedName>
</protein>
<proteinExistence type="predicted"/>
<accession>A0A5D4JNL0</accession>
<dbReference type="Gene3D" id="3.30.559.30">
    <property type="entry name" value="Nonribosomal peptide synthetase, condensation domain"/>
    <property type="match status" value="1"/>
</dbReference>
<dbReference type="AlphaFoldDB" id="A0A5D4JNL0"/>
<name>A0A5D4JNL0_9ACTN</name>
<dbReference type="Proteomes" id="UP000323242">
    <property type="component" value="Unassembled WGS sequence"/>
</dbReference>
<evidence type="ECO:0000256" key="1">
    <source>
        <dbReference type="SAM" id="MobiDB-lite"/>
    </source>
</evidence>
<sequence length="488" mass="53028">MSLRSILRIHRIEERSFRTGTVGRAVRGPGTVGVRHPGGRSRPGEPKGWQRMSTKTEEPGTEHLSPFQAGLLAQVRRRPGTGVYVDHVLIGLTGTLHPCVLAEAWRELTYRHVALRAGIRDHADGSAAYRSDGRPVWRAVDWRATREPVREARLRERLDRERAHGLPLDGTPLSRTLLMRCGEQDWTLAWRFSRLVVDQWSAAVVVAELFETYRALLAGRCPKPATVPRYPDGLTARPVPARTPRSRAAGRPVPDPALPAQALPPARRFPPVPDDERPPHHTTPFDAVDLDLGASAAALRRMCRTHGMVPAAVLHAAWLMLRPSGAGDRPACEAVLPRRPAGQPGTWDAVGSRETAVTLPAVPDMPRPLLPWLDELGGRLTDAVGSAHGVPGSGTADSAVFAGEAELPRPDLLDLGLKVTAAHYDARPHHALALHLRPGQDLPVRLTYDRTRASRSTAERLTARLRDLVGVLAGASPRTTVAELGAGA</sequence>
<dbReference type="GO" id="GO:0031177">
    <property type="term" value="F:phosphopantetheine binding"/>
    <property type="evidence" value="ECO:0007669"/>
    <property type="project" value="TreeGrafter"/>
</dbReference>
<dbReference type="Pfam" id="PF00668">
    <property type="entry name" value="Condensation"/>
    <property type="match status" value="1"/>
</dbReference>
<comment type="caution">
    <text evidence="3">The sequence shown here is derived from an EMBL/GenBank/DDBJ whole genome shotgun (WGS) entry which is preliminary data.</text>
</comment>
<dbReference type="PANTHER" id="PTHR45527">
    <property type="entry name" value="NONRIBOSOMAL PEPTIDE SYNTHETASE"/>
    <property type="match status" value="1"/>
</dbReference>
<dbReference type="InterPro" id="IPR023213">
    <property type="entry name" value="CAT-like_dom_sf"/>
</dbReference>